<dbReference type="PANTHER" id="PTHR13720">
    <property type="entry name" value="WD-40 REPEAT PROTEIN"/>
    <property type="match status" value="1"/>
</dbReference>
<evidence type="ECO:0000313" key="9">
    <source>
        <dbReference type="Proteomes" id="UP000265300"/>
    </source>
</evidence>
<feature type="repeat" description="WD" evidence="5">
    <location>
        <begin position="38"/>
        <end position="68"/>
    </location>
</feature>
<dbReference type="FunFam" id="2.130.10.10:FF:000042">
    <property type="entry name" value="echinoderm microtubule-associated protein-like 6 isoform X1"/>
    <property type="match status" value="1"/>
</dbReference>
<dbReference type="CTD" id="161436"/>
<keyword evidence="4" id="KW-0677">Repeat</keyword>
<protein>
    <submittedName>
        <fullName evidence="10">Echinoderm microtubule-associated protein-like 5-like</fullName>
    </submittedName>
</protein>
<dbReference type="InterPro" id="IPR050630">
    <property type="entry name" value="WD_repeat_EMAP"/>
</dbReference>
<keyword evidence="2 5" id="KW-0853">WD repeat</keyword>
<feature type="domain" description="EML-like first beta-propeller" evidence="7">
    <location>
        <begin position="545"/>
        <end position="816"/>
    </location>
</feature>
<evidence type="ECO:0000256" key="6">
    <source>
        <dbReference type="SAM" id="MobiDB-lite"/>
    </source>
</evidence>
<dbReference type="GO" id="GO:0008017">
    <property type="term" value="F:microtubule binding"/>
    <property type="evidence" value="ECO:0007669"/>
    <property type="project" value="TreeGrafter"/>
</dbReference>
<feature type="region of interest" description="Disordered" evidence="6">
    <location>
        <begin position="465"/>
        <end position="492"/>
    </location>
</feature>
<accession>A0A340XN00</accession>
<evidence type="ECO:0000313" key="10">
    <source>
        <dbReference type="RefSeq" id="XP_007462798.1"/>
    </source>
</evidence>
<dbReference type="GeneID" id="103079516"/>
<evidence type="ECO:0000256" key="4">
    <source>
        <dbReference type="ARBA" id="ARBA00022737"/>
    </source>
</evidence>
<dbReference type="Pfam" id="PF00400">
    <property type="entry name" value="WD40"/>
    <property type="match status" value="1"/>
</dbReference>
<dbReference type="GO" id="GO:0005874">
    <property type="term" value="C:microtubule"/>
    <property type="evidence" value="ECO:0007669"/>
    <property type="project" value="UniProtKB-KW"/>
</dbReference>
<feature type="repeat" description="WD" evidence="5">
    <location>
        <begin position="836"/>
        <end position="870"/>
    </location>
</feature>
<dbReference type="PROSITE" id="PS00678">
    <property type="entry name" value="WD_REPEATS_1"/>
    <property type="match status" value="1"/>
</dbReference>
<evidence type="ECO:0000256" key="1">
    <source>
        <dbReference type="ARBA" id="ARBA00006489"/>
    </source>
</evidence>
<dbReference type="InterPro" id="IPR001680">
    <property type="entry name" value="WD40_rpt"/>
</dbReference>
<evidence type="ECO:0000256" key="2">
    <source>
        <dbReference type="ARBA" id="ARBA00022574"/>
    </source>
</evidence>
<dbReference type="InterPro" id="IPR015943">
    <property type="entry name" value="WD40/YVTN_repeat-like_dom_sf"/>
</dbReference>
<keyword evidence="3" id="KW-0493">Microtubule</keyword>
<dbReference type="FunFam" id="2.130.10.10:FF:000035">
    <property type="entry name" value="Putative echinoderm microtubule-associated protein-like 6"/>
    <property type="match status" value="1"/>
</dbReference>
<evidence type="ECO:0000259" key="8">
    <source>
        <dbReference type="Pfam" id="PF23414"/>
    </source>
</evidence>
<dbReference type="Pfam" id="PF03451">
    <property type="entry name" value="HELP"/>
    <property type="match status" value="1"/>
</dbReference>
<dbReference type="FunFam" id="2.130.10.10:FF:000037">
    <property type="entry name" value="Putative echinoderm microtubule-associated protein-like 6"/>
    <property type="match status" value="1"/>
</dbReference>
<dbReference type="KEGG" id="lve:103079516"/>
<reference evidence="10" key="1">
    <citation type="submission" date="2025-08" db="UniProtKB">
        <authorList>
            <consortium name="RefSeq"/>
        </authorList>
    </citation>
    <scope>IDENTIFICATION</scope>
</reference>
<sequence length="1108" mass="122485">MNPNVPDKLITAGIKHMKFWRRAGDVCIWRDIFLVKTVKAHDGPVFSMHALEKGFVTGGKDGVVALWDDSFERCLKTYAIKRAALAPGSKGLLLEDNPSIRAISLGHGHLLVGTKNGEILEVDKSGPITLLVQGHMEGEVWGLATHPYLPICATVSDDKTLRIWDLSPSHCMLAVRKLKKGGRCCCFSPDGKALAVGLNDGSFLMANADTLEDLVSFHHRKDIISDIRFSPGSGKYLAVASHDSFIDIYNVMSSKRVGTCKGATSYITHIDWDVRGKLLQVNTGAKEQLFFEAPRGKKQTIPSGEVEKIGWASWTSVLGLCCEGIWPVIGEVTDVTASCLTSDKTVLATGDDLGFVKLFRYPAKGKFGKFKRYVAHSTHVTNVRWTFDDSMLVTLGGTDMSLMVWTNEMEGYREKRPCDSEESDIDSEEDGGYDSDVTRENEISYTIRALSTNIRPVFGIKPHLQQKEPSVDERPPVSRAPPQPVKLQTNNVGKKKRPIEDLVLELVFGYRGRDCRNNVHYLNDGDDIIYHTASVGILHNIATGTQSFYQEHNDDILCLTVNQHPKFINIVATGQVGDSADMSATAPSIHIWDAVNKQTLSILRCYHSKGVCSVSFSATGKLLLSVGLDPEHTITIWRWQEGAKIASRAGHNQRIFVAEFRPDSDSQFVSVGVKHVKFWTLAGRALLSKKGLLSTLQDARMQTMLAVAFGANNLTFTGTISGDVCVWKDHILCRIVAKAHNGPVFAMYTTLRDGLIVTGGKERPSKEGGAVKLWDQELRRCRAFRLETGQVTDCVRSVCRGKGKLLVGTRNAEIIEVGEKNAACNILVNSHVDGPIWGLATHPSRDFFLSAAEDGTVRLWDIADKKMLNKVNLGHAACTVCYSPEGDMVAIGMKNGEFIILLVSSLKIWGKKRDRRCAIHDIRFSPDSRFLAVGSSENSVDFYDLTLGPTLNRISYCKDIPSFVIQMDFSADSRHLQVSTGCYKRHVYEVPSGKHLLDQAAIDRITWATWTSILGDEVMGIWSRHAEKADVTCACVSHSGISLVTGDDFGMVKLFDFPCPEKFAKHKRFLGHSPHVTNIRFTSGDRHVISAGGDDCSLFVWKCVHMPH</sequence>
<dbReference type="Pfam" id="PF23409">
    <property type="entry name" value="Beta-prop_EML"/>
    <property type="match status" value="1"/>
</dbReference>
<dbReference type="Gene3D" id="2.130.10.10">
    <property type="entry name" value="YVTN repeat-like/Quinoprotein amine dehydrogenase"/>
    <property type="match status" value="4"/>
</dbReference>
<keyword evidence="9" id="KW-1185">Reference proteome</keyword>
<dbReference type="InterPro" id="IPR005108">
    <property type="entry name" value="HELP"/>
</dbReference>
<dbReference type="STRING" id="118797.A0A340XN00"/>
<proteinExistence type="inferred from homology"/>
<dbReference type="PANTHER" id="PTHR13720:SF33">
    <property type="entry name" value="HELP DOMAIN-CONTAINING PROTEIN"/>
    <property type="match status" value="1"/>
</dbReference>
<feature type="compositionally biased region" description="Basic and acidic residues" evidence="6">
    <location>
        <begin position="465"/>
        <end position="476"/>
    </location>
</feature>
<feature type="domain" description="EML-like second beta-propeller" evidence="8">
    <location>
        <begin position="836"/>
        <end position="1103"/>
    </location>
</feature>
<dbReference type="InterPro" id="IPR011047">
    <property type="entry name" value="Quinoprotein_ADH-like_sf"/>
</dbReference>
<dbReference type="InterPro" id="IPR055439">
    <property type="entry name" value="Beta-prop_EML_1st"/>
</dbReference>
<gene>
    <name evidence="10" type="primary">EML5</name>
</gene>
<evidence type="ECO:0000256" key="5">
    <source>
        <dbReference type="PROSITE-ProRule" id="PRU00221"/>
    </source>
</evidence>
<organism evidence="9 10">
    <name type="scientific">Lipotes vexillifer</name>
    <name type="common">Yangtze river dolphin</name>
    <dbReference type="NCBI Taxonomy" id="118797"/>
    <lineage>
        <taxon>Eukaryota</taxon>
        <taxon>Metazoa</taxon>
        <taxon>Chordata</taxon>
        <taxon>Craniata</taxon>
        <taxon>Vertebrata</taxon>
        <taxon>Euteleostomi</taxon>
        <taxon>Mammalia</taxon>
        <taxon>Eutheria</taxon>
        <taxon>Laurasiatheria</taxon>
        <taxon>Artiodactyla</taxon>
        <taxon>Whippomorpha</taxon>
        <taxon>Cetacea</taxon>
        <taxon>Odontoceti</taxon>
        <taxon>Lipotidae</taxon>
        <taxon>Lipotes</taxon>
    </lineage>
</organism>
<evidence type="ECO:0000259" key="7">
    <source>
        <dbReference type="Pfam" id="PF23409"/>
    </source>
</evidence>
<dbReference type="InterPro" id="IPR019775">
    <property type="entry name" value="WD40_repeat_CS"/>
</dbReference>
<dbReference type="RefSeq" id="XP_007462798.1">
    <property type="nucleotide sequence ID" value="XM_007462736.1"/>
</dbReference>
<feature type="domain" description="EML-like second beta-propeller" evidence="8">
    <location>
        <begin position="140"/>
        <end position="406"/>
    </location>
</feature>
<feature type="repeat" description="WD" evidence="5">
    <location>
        <begin position="1069"/>
        <end position="1102"/>
    </location>
</feature>
<dbReference type="GO" id="GO:0005929">
    <property type="term" value="C:cilium"/>
    <property type="evidence" value="ECO:0007669"/>
    <property type="project" value="UniProtKB-ARBA"/>
</dbReference>
<dbReference type="Pfam" id="PF23414">
    <property type="entry name" value="Beta-prop_EML_2"/>
    <property type="match status" value="2"/>
</dbReference>
<dbReference type="InterPro" id="IPR055442">
    <property type="entry name" value="Beta-prop_EML-like_2nd"/>
</dbReference>
<dbReference type="Proteomes" id="UP000265300">
    <property type="component" value="Unplaced"/>
</dbReference>
<name>A0A340XN00_LIPVE</name>
<dbReference type="InParanoid" id="A0A340XN00"/>
<dbReference type="SUPFAM" id="SSF50998">
    <property type="entry name" value="Quinoprotein alcohol dehydrogenase-like"/>
    <property type="match status" value="1"/>
</dbReference>
<evidence type="ECO:0000256" key="3">
    <source>
        <dbReference type="ARBA" id="ARBA00022701"/>
    </source>
</evidence>
<dbReference type="OrthoDB" id="9713286at2759"/>
<comment type="similarity">
    <text evidence="1">Belongs to the WD repeat EMAP family.</text>
</comment>
<dbReference type="InterPro" id="IPR036322">
    <property type="entry name" value="WD40_repeat_dom_sf"/>
</dbReference>
<feature type="compositionally biased region" description="Acidic residues" evidence="6">
    <location>
        <begin position="420"/>
        <end position="433"/>
    </location>
</feature>
<feature type="region of interest" description="Disordered" evidence="6">
    <location>
        <begin position="413"/>
        <end position="436"/>
    </location>
</feature>
<dbReference type="AlphaFoldDB" id="A0A340XN00"/>
<feature type="repeat" description="WD" evidence="5">
    <location>
        <begin position="373"/>
        <end position="405"/>
    </location>
</feature>
<dbReference type="SUPFAM" id="SSF50978">
    <property type="entry name" value="WD40 repeat-like"/>
    <property type="match status" value="2"/>
</dbReference>
<dbReference type="PROSITE" id="PS50082">
    <property type="entry name" value="WD_REPEATS_2"/>
    <property type="match status" value="4"/>
</dbReference>
<dbReference type="SMART" id="SM00320">
    <property type="entry name" value="WD40"/>
    <property type="match status" value="15"/>
</dbReference>